<comment type="caution">
    <text evidence="11">The sequence shown here is derived from an EMBL/GenBank/DDBJ whole genome shotgun (WGS) entry which is preliminary data.</text>
</comment>
<dbReference type="EMBL" id="DXFT01000200">
    <property type="protein sequence ID" value="HIX04475.1"/>
    <property type="molecule type" value="Genomic_DNA"/>
</dbReference>
<evidence type="ECO:0000256" key="3">
    <source>
        <dbReference type="ARBA" id="ARBA00022475"/>
    </source>
</evidence>
<feature type="transmembrane region" description="Helical" evidence="10">
    <location>
        <begin position="169"/>
        <end position="189"/>
    </location>
</feature>
<keyword evidence="5" id="KW-0028">Amino-acid biosynthesis</keyword>
<feature type="transmembrane region" description="Helical" evidence="10">
    <location>
        <begin position="209"/>
        <end position="228"/>
    </location>
</feature>
<dbReference type="PANTHER" id="PTHR37468">
    <property type="entry name" value="SULFATE TRANSPORTER CYSZ"/>
    <property type="match status" value="1"/>
</dbReference>
<dbReference type="Proteomes" id="UP000824202">
    <property type="component" value="Unassembled WGS sequence"/>
</dbReference>
<dbReference type="GO" id="GO:0019344">
    <property type="term" value="P:cysteine biosynthetic process"/>
    <property type="evidence" value="ECO:0007669"/>
    <property type="project" value="TreeGrafter"/>
</dbReference>
<sequence>MKSFFSGIRAYAPAFRMLFSRKFAWFLLFPVVLLILLFIGGNILTTYLGDSLHHLFEDRLASWVEGISWLGWLNEAAGWIVLVVVKLVYFFLFAMYSGYVILIVMSPVYSWLSERAETHLTGRTYPFSFKQLLRDMLRGILIALRNMVVQTLISIALFLFSFIPVAGLVAPVLMLLVSAYFYGFSFLDYAVERKRIGVRDSVRYVNRRVGATTGVGIVFALALMIPLLNVLVCSFLSLVSVIAGTVVVYGDENERAVCER</sequence>
<keyword evidence="4" id="KW-0997">Cell inner membrane</keyword>
<feature type="transmembrane region" description="Helical" evidence="10">
    <location>
        <begin position="79"/>
        <end position="105"/>
    </location>
</feature>
<accession>A0A9D1V1M7</accession>
<proteinExistence type="predicted"/>
<dbReference type="InterPro" id="IPR059112">
    <property type="entry name" value="CysZ/EI24"/>
</dbReference>
<protein>
    <submittedName>
        <fullName evidence="11">EI24 domain-containing protein</fullName>
    </submittedName>
</protein>
<reference evidence="11" key="2">
    <citation type="submission" date="2021-04" db="EMBL/GenBank/DDBJ databases">
        <authorList>
            <person name="Gilroy R."/>
        </authorList>
    </citation>
    <scope>NUCLEOTIDE SEQUENCE</scope>
    <source>
        <strain evidence="11">23274</strain>
    </source>
</reference>
<evidence type="ECO:0000256" key="4">
    <source>
        <dbReference type="ARBA" id="ARBA00022519"/>
    </source>
</evidence>
<evidence type="ECO:0000313" key="12">
    <source>
        <dbReference type="Proteomes" id="UP000824202"/>
    </source>
</evidence>
<evidence type="ECO:0000256" key="1">
    <source>
        <dbReference type="ARBA" id="ARBA00004141"/>
    </source>
</evidence>
<evidence type="ECO:0000313" key="11">
    <source>
        <dbReference type="EMBL" id="HIX04475.1"/>
    </source>
</evidence>
<dbReference type="PANTHER" id="PTHR37468:SF1">
    <property type="entry name" value="SULFATE TRANSPORTER CYSZ"/>
    <property type="match status" value="1"/>
</dbReference>
<feature type="transmembrane region" description="Helical" evidence="10">
    <location>
        <begin position="23"/>
        <end position="44"/>
    </location>
</feature>
<evidence type="ECO:0000256" key="10">
    <source>
        <dbReference type="SAM" id="Phobius"/>
    </source>
</evidence>
<evidence type="ECO:0000256" key="9">
    <source>
        <dbReference type="ARBA" id="ARBA00023136"/>
    </source>
</evidence>
<name>A0A9D1V1M7_9BACT</name>
<comment type="subcellular location">
    <subcellularLocation>
        <location evidence="1">Membrane</location>
        <topology evidence="1">Multi-pass membrane protein</topology>
    </subcellularLocation>
</comment>
<evidence type="ECO:0000256" key="6">
    <source>
        <dbReference type="ARBA" id="ARBA00022692"/>
    </source>
</evidence>
<dbReference type="InterPro" id="IPR050480">
    <property type="entry name" value="CysZ-like"/>
</dbReference>
<keyword evidence="2" id="KW-0813">Transport</keyword>
<evidence type="ECO:0000256" key="5">
    <source>
        <dbReference type="ARBA" id="ARBA00022605"/>
    </source>
</evidence>
<evidence type="ECO:0000256" key="2">
    <source>
        <dbReference type="ARBA" id="ARBA00022448"/>
    </source>
</evidence>
<dbReference type="GO" id="GO:0009675">
    <property type="term" value="F:high-affinity sulfate:proton symporter activity"/>
    <property type="evidence" value="ECO:0007669"/>
    <property type="project" value="TreeGrafter"/>
</dbReference>
<keyword evidence="3" id="KW-1003">Cell membrane</keyword>
<dbReference type="AlphaFoldDB" id="A0A9D1V1M7"/>
<keyword evidence="8" id="KW-0764">Sulfate transport</keyword>
<keyword evidence="6 10" id="KW-0812">Transmembrane</keyword>
<reference evidence="11" key="1">
    <citation type="journal article" date="2021" name="PeerJ">
        <title>Extensive microbial diversity within the chicken gut microbiome revealed by metagenomics and culture.</title>
        <authorList>
            <person name="Gilroy R."/>
            <person name="Ravi A."/>
            <person name="Getino M."/>
            <person name="Pursley I."/>
            <person name="Horton D.L."/>
            <person name="Alikhan N.F."/>
            <person name="Baker D."/>
            <person name="Gharbi K."/>
            <person name="Hall N."/>
            <person name="Watson M."/>
            <person name="Adriaenssens E.M."/>
            <person name="Foster-Nyarko E."/>
            <person name="Jarju S."/>
            <person name="Secka A."/>
            <person name="Antonio M."/>
            <person name="Oren A."/>
            <person name="Chaudhuri R.R."/>
            <person name="La Ragione R."/>
            <person name="Hildebrand F."/>
            <person name="Pallen M.J."/>
        </authorList>
    </citation>
    <scope>NUCLEOTIDE SEQUENCE</scope>
    <source>
        <strain evidence="11">23274</strain>
    </source>
</reference>
<dbReference type="GO" id="GO:0000103">
    <property type="term" value="P:sulfate assimilation"/>
    <property type="evidence" value="ECO:0007669"/>
    <property type="project" value="TreeGrafter"/>
</dbReference>
<feature type="transmembrane region" description="Helical" evidence="10">
    <location>
        <begin position="234"/>
        <end position="250"/>
    </location>
</feature>
<evidence type="ECO:0000256" key="8">
    <source>
        <dbReference type="ARBA" id="ARBA00023032"/>
    </source>
</evidence>
<organism evidence="11 12">
    <name type="scientific">Candidatus Odoribacter faecigallinarum</name>
    <dbReference type="NCBI Taxonomy" id="2838706"/>
    <lineage>
        <taxon>Bacteria</taxon>
        <taxon>Pseudomonadati</taxon>
        <taxon>Bacteroidota</taxon>
        <taxon>Bacteroidia</taxon>
        <taxon>Bacteroidales</taxon>
        <taxon>Odoribacteraceae</taxon>
        <taxon>Odoribacter</taxon>
    </lineage>
</organism>
<dbReference type="Pfam" id="PF07264">
    <property type="entry name" value="EI24"/>
    <property type="match status" value="1"/>
</dbReference>
<dbReference type="GO" id="GO:0005886">
    <property type="term" value="C:plasma membrane"/>
    <property type="evidence" value="ECO:0007669"/>
    <property type="project" value="TreeGrafter"/>
</dbReference>
<keyword evidence="7 10" id="KW-1133">Transmembrane helix</keyword>
<gene>
    <name evidence="11" type="ORF">H9863_10240</name>
</gene>
<evidence type="ECO:0000256" key="7">
    <source>
        <dbReference type="ARBA" id="ARBA00022989"/>
    </source>
</evidence>
<keyword evidence="9 10" id="KW-0472">Membrane</keyword>